<name>A0A9D3ZKR8_9ROSI</name>
<dbReference type="EMBL" id="JAIQCV010000011">
    <property type="protein sequence ID" value="KAH1045709.1"/>
    <property type="molecule type" value="Genomic_DNA"/>
</dbReference>
<reference evidence="2 3" key="1">
    <citation type="journal article" date="2021" name="Plant Biotechnol. J.">
        <title>Multi-omics assisted identification of the key and species-specific regulatory components of drought-tolerant mechanisms in Gossypium stocksii.</title>
        <authorList>
            <person name="Yu D."/>
            <person name="Ke L."/>
            <person name="Zhang D."/>
            <person name="Wu Y."/>
            <person name="Sun Y."/>
            <person name="Mei J."/>
            <person name="Sun J."/>
            <person name="Sun Y."/>
        </authorList>
    </citation>
    <scope>NUCLEOTIDE SEQUENCE [LARGE SCALE GENOMIC DNA]</scope>
    <source>
        <strain evidence="3">cv. E1</strain>
        <tissue evidence="2">Leaf</tissue>
    </source>
</reference>
<dbReference type="InterPro" id="IPR000477">
    <property type="entry name" value="RT_dom"/>
</dbReference>
<keyword evidence="3" id="KW-1185">Reference proteome</keyword>
<evidence type="ECO:0000259" key="1">
    <source>
        <dbReference type="Pfam" id="PF00078"/>
    </source>
</evidence>
<dbReference type="SUPFAM" id="SSF56672">
    <property type="entry name" value="DNA/RNA polymerases"/>
    <property type="match status" value="1"/>
</dbReference>
<protein>
    <recommendedName>
        <fullName evidence="1">Reverse transcriptase domain-containing protein</fullName>
    </recommendedName>
</protein>
<gene>
    <name evidence="2" type="ORF">J1N35_036493</name>
</gene>
<organism evidence="2 3">
    <name type="scientific">Gossypium stocksii</name>
    <dbReference type="NCBI Taxonomy" id="47602"/>
    <lineage>
        <taxon>Eukaryota</taxon>
        <taxon>Viridiplantae</taxon>
        <taxon>Streptophyta</taxon>
        <taxon>Embryophyta</taxon>
        <taxon>Tracheophyta</taxon>
        <taxon>Spermatophyta</taxon>
        <taxon>Magnoliopsida</taxon>
        <taxon>eudicotyledons</taxon>
        <taxon>Gunneridae</taxon>
        <taxon>Pentapetalae</taxon>
        <taxon>rosids</taxon>
        <taxon>malvids</taxon>
        <taxon>Malvales</taxon>
        <taxon>Malvaceae</taxon>
        <taxon>Malvoideae</taxon>
        <taxon>Gossypium</taxon>
    </lineage>
</organism>
<accession>A0A9D3ZKR8</accession>
<evidence type="ECO:0000313" key="3">
    <source>
        <dbReference type="Proteomes" id="UP000828251"/>
    </source>
</evidence>
<dbReference type="Proteomes" id="UP000828251">
    <property type="component" value="Unassembled WGS sequence"/>
</dbReference>
<sequence>MSKAYDRVKWDFLNQMMSKMGFNEAWIQLIMRCISIVSYSVVLDGISGEVFTLKRGLRQGDPLSPFSFLICNEGLSTLLKIAREEGSLRGVKVSRRSPQITHLLFANDCVLFGEATDRGVGIFEKILKEYEVCSRQCVNYGKSTIFFSSNTTDSARLAISNRLGVKWANYSEKYLGLPYMVGRKSRLAFQHLKDRIKMKIDGWNT</sequence>
<comment type="caution">
    <text evidence="2">The sequence shown here is derived from an EMBL/GenBank/DDBJ whole genome shotgun (WGS) entry which is preliminary data.</text>
</comment>
<dbReference type="Pfam" id="PF00078">
    <property type="entry name" value="RVT_1"/>
    <property type="match status" value="1"/>
</dbReference>
<dbReference type="PANTHER" id="PTHR33116">
    <property type="entry name" value="REVERSE TRANSCRIPTASE ZINC-BINDING DOMAIN-CONTAINING PROTEIN-RELATED-RELATED"/>
    <property type="match status" value="1"/>
</dbReference>
<evidence type="ECO:0000313" key="2">
    <source>
        <dbReference type="EMBL" id="KAH1045709.1"/>
    </source>
</evidence>
<dbReference type="AlphaFoldDB" id="A0A9D3ZKR8"/>
<proteinExistence type="predicted"/>
<dbReference type="OrthoDB" id="1000610at2759"/>
<dbReference type="InterPro" id="IPR043502">
    <property type="entry name" value="DNA/RNA_pol_sf"/>
</dbReference>
<feature type="domain" description="Reverse transcriptase" evidence="1">
    <location>
        <begin position="2"/>
        <end position="176"/>
    </location>
</feature>
<dbReference type="PANTHER" id="PTHR33116:SF86">
    <property type="entry name" value="REVERSE TRANSCRIPTASE DOMAIN-CONTAINING PROTEIN"/>
    <property type="match status" value="1"/>
</dbReference>